<protein>
    <submittedName>
        <fullName evidence="2">Uncharacterized protein</fullName>
    </submittedName>
</protein>
<dbReference type="RefSeq" id="WP_346102242.1">
    <property type="nucleotide sequence ID" value="NZ_BAAAMU010000006.1"/>
</dbReference>
<evidence type="ECO:0000313" key="3">
    <source>
        <dbReference type="Proteomes" id="UP001500064"/>
    </source>
</evidence>
<comment type="caution">
    <text evidence="2">The sequence shown here is derived from an EMBL/GenBank/DDBJ whole genome shotgun (WGS) entry which is preliminary data.</text>
</comment>
<keyword evidence="3" id="KW-1185">Reference proteome</keyword>
<gene>
    <name evidence="2" type="ORF">GCM10009733_013350</name>
</gene>
<feature type="region of interest" description="Disordered" evidence="1">
    <location>
        <begin position="18"/>
        <end position="51"/>
    </location>
</feature>
<dbReference type="EMBL" id="BAAAMU010000006">
    <property type="protein sequence ID" value="GAA1618361.1"/>
    <property type="molecule type" value="Genomic_DNA"/>
</dbReference>
<name>A0ABN2EX21_9ACTN</name>
<reference evidence="2 3" key="1">
    <citation type="journal article" date="2019" name="Int. J. Syst. Evol. Microbiol.">
        <title>The Global Catalogue of Microorganisms (GCM) 10K type strain sequencing project: providing services to taxonomists for standard genome sequencing and annotation.</title>
        <authorList>
            <consortium name="The Broad Institute Genomics Platform"/>
            <consortium name="The Broad Institute Genome Sequencing Center for Infectious Disease"/>
            <person name="Wu L."/>
            <person name="Ma J."/>
        </authorList>
    </citation>
    <scope>NUCLEOTIDE SEQUENCE [LARGE SCALE GENOMIC DNA]</scope>
    <source>
        <strain evidence="2 3">JCM 13929</strain>
    </source>
</reference>
<feature type="compositionally biased region" description="Basic residues" evidence="1">
    <location>
        <begin position="31"/>
        <end position="41"/>
    </location>
</feature>
<accession>A0ABN2EX21</accession>
<proteinExistence type="predicted"/>
<sequence>MDIETEIRQLKLRADALEASVRTGDAASTRPRARRRHRHPRTQAGDPHLDTKTQVKCLQAELNQDFSALNDEIESFRRHTADELTKIRIQTHDQYAFILRRLTDMAILLDVLLNQTDTT</sequence>
<dbReference type="Proteomes" id="UP001500064">
    <property type="component" value="Unassembled WGS sequence"/>
</dbReference>
<organism evidence="2 3">
    <name type="scientific">Nonomuraea maheshkhaliensis</name>
    <dbReference type="NCBI Taxonomy" id="419590"/>
    <lineage>
        <taxon>Bacteria</taxon>
        <taxon>Bacillati</taxon>
        <taxon>Actinomycetota</taxon>
        <taxon>Actinomycetes</taxon>
        <taxon>Streptosporangiales</taxon>
        <taxon>Streptosporangiaceae</taxon>
        <taxon>Nonomuraea</taxon>
    </lineage>
</organism>
<evidence type="ECO:0000313" key="2">
    <source>
        <dbReference type="EMBL" id="GAA1618361.1"/>
    </source>
</evidence>
<evidence type="ECO:0000256" key="1">
    <source>
        <dbReference type="SAM" id="MobiDB-lite"/>
    </source>
</evidence>